<sequence length="308" mass="33224">MAEPKERVGTPEPKVAFRHNTFGSDPARMSFGSQGPYYQNLNSGGGGFVQGNNSPAGFGSQATPGGGERKATNTNLRPLNIAQVYLAEQASGSEEYTLDGHPVTHITIVAQVLNIATQTTADVYKLDDGSGEIEARHWVEARSSDDMDADIEDSLGYVRIVGSIRTYQGKRHINATIVRPITDNMEPFFHFNEVMATTMYYKNGPPGGAGIPAGKYLAGNTSTRAVAEEYSNLGPVEGAILAYFRNNPSGPDGHHVKHIMEGVVRTSPHILGGDRNTQSQLFATAMDNLSENGALYSTLDEQHYALCQ</sequence>
<dbReference type="Gene3D" id="1.10.10.10">
    <property type="entry name" value="Winged helix-like DNA-binding domain superfamily/Winged helix DNA-binding domain"/>
    <property type="match status" value="1"/>
</dbReference>
<keyword evidence="2" id="KW-0238">DNA-binding</keyword>
<evidence type="ECO:0000256" key="2">
    <source>
        <dbReference type="ARBA" id="ARBA00023125"/>
    </source>
</evidence>
<dbReference type="InterPro" id="IPR040260">
    <property type="entry name" value="RFA2-like"/>
</dbReference>
<evidence type="ECO:0000313" key="6">
    <source>
        <dbReference type="Proteomes" id="UP000054097"/>
    </source>
</evidence>
<dbReference type="SUPFAM" id="SSF50249">
    <property type="entry name" value="Nucleic acid-binding proteins"/>
    <property type="match status" value="1"/>
</dbReference>
<feature type="region of interest" description="Disordered" evidence="4">
    <location>
        <begin position="48"/>
        <end position="73"/>
    </location>
</feature>
<dbReference type="InterPro" id="IPR012340">
    <property type="entry name" value="NA-bd_OB-fold"/>
</dbReference>
<reference evidence="5 6" key="1">
    <citation type="submission" date="2014-04" db="EMBL/GenBank/DDBJ databases">
        <authorList>
            <consortium name="DOE Joint Genome Institute"/>
            <person name="Kuo A."/>
            <person name="Zuccaro A."/>
            <person name="Kohler A."/>
            <person name="Nagy L.G."/>
            <person name="Floudas D."/>
            <person name="Copeland A."/>
            <person name="Barry K.W."/>
            <person name="Cichocki N."/>
            <person name="Veneault-Fourrey C."/>
            <person name="LaButti K."/>
            <person name="Lindquist E.A."/>
            <person name="Lipzen A."/>
            <person name="Lundell T."/>
            <person name="Morin E."/>
            <person name="Murat C."/>
            <person name="Sun H."/>
            <person name="Tunlid A."/>
            <person name="Henrissat B."/>
            <person name="Grigoriev I.V."/>
            <person name="Hibbett D.S."/>
            <person name="Martin F."/>
            <person name="Nordberg H.P."/>
            <person name="Cantor M.N."/>
            <person name="Hua S.X."/>
        </authorList>
    </citation>
    <scope>NUCLEOTIDE SEQUENCE [LARGE SCALE GENOMIC DNA]</scope>
    <source>
        <strain evidence="5 6">MAFF 305830</strain>
    </source>
</reference>
<dbReference type="GO" id="GO:0035861">
    <property type="term" value="C:site of double-strand break"/>
    <property type="evidence" value="ECO:0007669"/>
    <property type="project" value="TreeGrafter"/>
</dbReference>
<comment type="subcellular location">
    <subcellularLocation>
        <location evidence="1">Nucleus</location>
    </subcellularLocation>
</comment>
<dbReference type="Gene3D" id="2.40.50.140">
    <property type="entry name" value="Nucleic acid-binding proteins"/>
    <property type="match status" value="1"/>
</dbReference>
<dbReference type="GO" id="GO:0000724">
    <property type="term" value="P:double-strand break repair via homologous recombination"/>
    <property type="evidence" value="ECO:0007669"/>
    <property type="project" value="TreeGrafter"/>
</dbReference>
<organism evidence="5 6">
    <name type="scientific">Serendipita vermifera MAFF 305830</name>
    <dbReference type="NCBI Taxonomy" id="933852"/>
    <lineage>
        <taxon>Eukaryota</taxon>
        <taxon>Fungi</taxon>
        <taxon>Dikarya</taxon>
        <taxon>Basidiomycota</taxon>
        <taxon>Agaricomycotina</taxon>
        <taxon>Agaricomycetes</taxon>
        <taxon>Sebacinales</taxon>
        <taxon>Serendipitaceae</taxon>
        <taxon>Serendipita</taxon>
    </lineage>
</organism>
<keyword evidence="6" id="KW-1185">Reference proteome</keyword>
<dbReference type="CDD" id="cd04478">
    <property type="entry name" value="RPA2_DBD_D"/>
    <property type="match status" value="1"/>
</dbReference>
<reference evidence="6" key="2">
    <citation type="submission" date="2015-01" db="EMBL/GenBank/DDBJ databases">
        <title>Evolutionary Origins and Diversification of the Mycorrhizal Mutualists.</title>
        <authorList>
            <consortium name="DOE Joint Genome Institute"/>
            <consortium name="Mycorrhizal Genomics Consortium"/>
            <person name="Kohler A."/>
            <person name="Kuo A."/>
            <person name="Nagy L.G."/>
            <person name="Floudas D."/>
            <person name="Copeland A."/>
            <person name="Barry K.W."/>
            <person name="Cichocki N."/>
            <person name="Veneault-Fourrey C."/>
            <person name="LaButti K."/>
            <person name="Lindquist E.A."/>
            <person name="Lipzen A."/>
            <person name="Lundell T."/>
            <person name="Morin E."/>
            <person name="Murat C."/>
            <person name="Riley R."/>
            <person name="Ohm R."/>
            <person name="Sun H."/>
            <person name="Tunlid A."/>
            <person name="Henrissat B."/>
            <person name="Grigoriev I.V."/>
            <person name="Hibbett D.S."/>
            <person name="Martin F."/>
        </authorList>
    </citation>
    <scope>NUCLEOTIDE SEQUENCE [LARGE SCALE GENOMIC DNA]</scope>
    <source>
        <strain evidence="6">MAFF 305830</strain>
    </source>
</reference>
<dbReference type="OrthoDB" id="3256926at2759"/>
<dbReference type="PANTHER" id="PTHR13989">
    <property type="entry name" value="REPLICATION PROTEIN A-RELATED"/>
    <property type="match status" value="1"/>
</dbReference>
<feature type="compositionally biased region" description="Polar residues" evidence="4">
    <location>
        <begin position="50"/>
        <end position="63"/>
    </location>
</feature>
<dbReference type="InterPro" id="IPR036388">
    <property type="entry name" value="WH-like_DNA-bd_sf"/>
</dbReference>
<gene>
    <name evidence="5" type="ORF">M408DRAFT_327729</name>
</gene>
<evidence type="ECO:0000256" key="3">
    <source>
        <dbReference type="ARBA" id="ARBA00023242"/>
    </source>
</evidence>
<dbReference type="Proteomes" id="UP000054097">
    <property type="component" value="Unassembled WGS sequence"/>
</dbReference>
<evidence type="ECO:0000313" key="5">
    <source>
        <dbReference type="EMBL" id="KIM30731.1"/>
    </source>
</evidence>
<dbReference type="STRING" id="933852.A0A0C3BGZ5"/>
<proteinExistence type="predicted"/>
<protein>
    <recommendedName>
        <fullName evidence="7">Replication protein A C-terminal domain-containing protein</fullName>
    </recommendedName>
</protein>
<dbReference type="GO" id="GO:0006289">
    <property type="term" value="P:nucleotide-excision repair"/>
    <property type="evidence" value="ECO:0007669"/>
    <property type="project" value="TreeGrafter"/>
</dbReference>
<dbReference type="HOGENOM" id="CLU_051033_0_1_1"/>
<evidence type="ECO:0000256" key="4">
    <source>
        <dbReference type="SAM" id="MobiDB-lite"/>
    </source>
</evidence>
<keyword evidence="3" id="KW-0539">Nucleus</keyword>
<dbReference type="GO" id="GO:0005662">
    <property type="term" value="C:DNA replication factor A complex"/>
    <property type="evidence" value="ECO:0007669"/>
    <property type="project" value="TreeGrafter"/>
</dbReference>
<evidence type="ECO:0000256" key="1">
    <source>
        <dbReference type="ARBA" id="ARBA00004123"/>
    </source>
</evidence>
<dbReference type="AlphaFoldDB" id="A0A0C3BGZ5"/>
<dbReference type="PANTHER" id="PTHR13989:SF16">
    <property type="entry name" value="REPLICATION PROTEIN A2"/>
    <property type="match status" value="1"/>
</dbReference>
<dbReference type="GO" id="GO:0003697">
    <property type="term" value="F:single-stranded DNA binding"/>
    <property type="evidence" value="ECO:0007669"/>
    <property type="project" value="TreeGrafter"/>
</dbReference>
<name>A0A0C3BGZ5_SERVB</name>
<dbReference type="GO" id="GO:0000781">
    <property type="term" value="C:chromosome, telomeric region"/>
    <property type="evidence" value="ECO:0007669"/>
    <property type="project" value="TreeGrafter"/>
</dbReference>
<dbReference type="EMBL" id="KN824283">
    <property type="protein sequence ID" value="KIM30731.1"/>
    <property type="molecule type" value="Genomic_DNA"/>
</dbReference>
<evidence type="ECO:0008006" key="7">
    <source>
        <dbReference type="Google" id="ProtNLM"/>
    </source>
</evidence>
<accession>A0A0C3BGZ5</accession>
<dbReference type="GO" id="GO:0006260">
    <property type="term" value="P:DNA replication"/>
    <property type="evidence" value="ECO:0007669"/>
    <property type="project" value="TreeGrafter"/>
</dbReference>